<dbReference type="Gene3D" id="1.10.1220.10">
    <property type="entry name" value="Met repressor-like"/>
    <property type="match status" value="1"/>
</dbReference>
<dbReference type="InterPro" id="IPR013321">
    <property type="entry name" value="Arc_rbn_hlx_hlx"/>
</dbReference>
<gene>
    <name evidence="3" type="ORF">D2V04_08250</name>
</gene>
<accession>A0A418NII8</accession>
<protein>
    <submittedName>
        <fullName evidence="3">Type II toxin-antitoxin system RelB/DinJ family antitoxin</fullName>
    </submittedName>
</protein>
<dbReference type="AlphaFoldDB" id="A0A418NII8"/>
<evidence type="ECO:0000256" key="1">
    <source>
        <dbReference type="ARBA" id="ARBA00010562"/>
    </source>
</evidence>
<dbReference type="GO" id="GO:0006351">
    <property type="term" value="P:DNA-templated transcription"/>
    <property type="evidence" value="ECO:0007669"/>
    <property type="project" value="TreeGrafter"/>
</dbReference>
<dbReference type="Proteomes" id="UP000285092">
    <property type="component" value="Unassembled WGS sequence"/>
</dbReference>
<name>A0A418NII8_9SPHN</name>
<dbReference type="GO" id="GO:0044010">
    <property type="term" value="P:single-species biofilm formation"/>
    <property type="evidence" value="ECO:0007669"/>
    <property type="project" value="InterPro"/>
</dbReference>
<dbReference type="EMBL" id="QXFK01000015">
    <property type="protein sequence ID" value="RIV78800.1"/>
    <property type="molecule type" value="Genomic_DNA"/>
</dbReference>
<evidence type="ECO:0000313" key="4">
    <source>
        <dbReference type="Proteomes" id="UP000285092"/>
    </source>
</evidence>
<dbReference type="GO" id="GO:0015643">
    <property type="term" value="F:toxic substance binding"/>
    <property type="evidence" value="ECO:0007669"/>
    <property type="project" value="InterPro"/>
</dbReference>
<dbReference type="GO" id="GO:0000987">
    <property type="term" value="F:cis-regulatory region sequence-specific DNA binding"/>
    <property type="evidence" value="ECO:0007669"/>
    <property type="project" value="InterPro"/>
</dbReference>
<proteinExistence type="inferred from homology"/>
<organism evidence="3 4">
    <name type="scientific">Pelagerythrobacter aerophilus</name>
    <dbReference type="NCBI Taxonomy" id="2306995"/>
    <lineage>
        <taxon>Bacteria</taxon>
        <taxon>Pseudomonadati</taxon>
        <taxon>Pseudomonadota</taxon>
        <taxon>Alphaproteobacteria</taxon>
        <taxon>Sphingomonadales</taxon>
        <taxon>Erythrobacteraceae</taxon>
        <taxon>Pelagerythrobacter</taxon>
    </lineage>
</organism>
<dbReference type="GO" id="GO:0006355">
    <property type="term" value="P:regulation of DNA-templated transcription"/>
    <property type="evidence" value="ECO:0007669"/>
    <property type="project" value="InterPro"/>
</dbReference>
<keyword evidence="2" id="KW-1277">Toxin-antitoxin system</keyword>
<dbReference type="NCBIfam" id="TIGR02384">
    <property type="entry name" value="RelB_DinJ"/>
    <property type="match status" value="1"/>
</dbReference>
<dbReference type="OrthoDB" id="9806213at2"/>
<reference evidence="3 4" key="1">
    <citation type="submission" date="2018-08" db="EMBL/GenBank/DDBJ databases">
        <title>Altererythrobacter sp.Ery1 and Ery12, the genome sequencing of novel strains in genus Alterythrobacter.</title>
        <authorList>
            <person name="Cheng H."/>
            <person name="Wu Y.-H."/>
            <person name="Fang C."/>
            <person name="Xu X.-W."/>
        </authorList>
    </citation>
    <scope>NUCLEOTIDE SEQUENCE [LARGE SCALE GENOMIC DNA]</scope>
    <source>
        <strain evidence="3 4">Ery1</strain>
    </source>
</reference>
<dbReference type="PANTHER" id="PTHR38781:SF1">
    <property type="entry name" value="ANTITOXIN DINJ-RELATED"/>
    <property type="match status" value="1"/>
</dbReference>
<comment type="caution">
    <text evidence="3">The sequence shown here is derived from an EMBL/GenBank/DDBJ whole genome shotgun (WGS) entry which is preliminary data.</text>
</comment>
<evidence type="ECO:0000313" key="3">
    <source>
        <dbReference type="EMBL" id="RIV78800.1"/>
    </source>
</evidence>
<dbReference type="PANTHER" id="PTHR38781">
    <property type="entry name" value="ANTITOXIN DINJ-RELATED"/>
    <property type="match status" value="1"/>
</dbReference>
<dbReference type="Pfam" id="PF04221">
    <property type="entry name" value="RelB"/>
    <property type="match status" value="1"/>
</dbReference>
<dbReference type="PIRSF" id="PIRSF003108">
    <property type="entry name" value="DinJ"/>
    <property type="match status" value="1"/>
</dbReference>
<comment type="similarity">
    <text evidence="1">Belongs to the RelB/DinJ antitoxin family.</text>
</comment>
<evidence type="ECO:0000256" key="2">
    <source>
        <dbReference type="ARBA" id="ARBA00022649"/>
    </source>
</evidence>
<dbReference type="InterPro" id="IPR026262">
    <property type="entry name" value="DinJ"/>
</dbReference>
<sequence length="96" mass="10601">MIHVRMDNDLKERATEALAAMGLSTADAVRLLFHRIAADQAFPLELKVPNAETRAAMEEVEQMKAKGRARFGNADDMFASLDEESGKLRANEKPGN</sequence>
<keyword evidence="4" id="KW-1185">Reference proteome</keyword>
<dbReference type="InterPro" id="IPR007337">
    <property type="entry name" value="RelB/DinJ"/>
</dbReference>